<keyword evidence="6" id="KW-1185">Reference proteome</keyword>
<dbReference type="PANTHER" id="PTHR32176:SF92">
    <property type="entry name" value="XYLOSE ISOMERASE"/>
    <property type="match status" value="1"/>
</dbReference>
<dbReference type="RefSeq" id="WP_280656059.1">
    <property type="nucleotide sequence ID" value="NZ_JANQDH010000117.1"/>
</dbReference>
<evidence type="ECO:0000313" key="5">
    <source>
        <dbReference type="EMBL" id="MDH6062118.1"/>
    </source>
</evidence>
<dbReference type="PANTHER" id="PTHR32176">
    <property type="entry name" value="XYLOSE ISOMERASE"/>
    <property type="match status" value="1"/>
</dbReference>
<dbReference type="InterPro" id="IPR016035">
    <property type="entry name" value="Acyl_Trfase/lysoPLipase"/>
</dbReference>
<dbReference type="AlphaFoldDB" id="A0AA43GWH7"/>
<organism evidence="5 6">
    <name type="scientific">Chrysosporum bergii ANA360D</name>
    <dbReference type="NCBI Taxonomy" id="617107"/>
    <lineage>
        <taxon>Bacteria</taxon>
        <taxon>Bacillati</taxon>
        <taxon>Cyanobacteriota</taxon>
        <taxon>Cyanophyceae</taxon>
        <taxon>Nostocales</taxon>
        <taxon>Nodulariaceae</taxon>
        <taxon>Chrysosporum</taxon>
    </lineage>
</organism>
<dbReference type="EMBL" id="JANQDH010000117">
    <property type="protein sequence ID" value="MDH6062118.1"/>
    <property type="molecule type" value="Genomic_DNA"/>
</dbReference>
<evidence type="ECO:0000256" key="3">
    <source>
        <dbReference type="PROSITE-ProRule" id="PRU01161"/>
    </source>
</evidence>
<feature type="short sequence motif" description="DGA/G" evidence="3">
    <location>
        <begin position="256"/>
        <end position="258"/>
    </location>
</feature>
<gene>
    <name evidence="5" type="ORF">NWP17_17040</name>
</gene>
<keyword evidence="2 3" id="KW-0443">Lipid metabolism</keyword>
<dbReference type="CDD" id="cd07199">
    <property type="entry name" value="Pat17_PNPLA8_PNPLA9_like"/>
    <property type="match status" value="1"/>
</dbReference>
<dbReference type="Gene3D" id="3.40.1090.10">
    <property type="entry name" value="Cytosolic phospholipase A2 catalytic domain"/>
    <property type="match status" value="1"/>
</dbReference>
<sequence length="390" mass="42931">MAFRILSLDGGGIRGVISATILAAIEKQINQPLNKYFDLIAGTSTGSILAGAIAIGLTAQEIIDIYKQKGIRIFPYKSHYSWRRFPLFFKHGLSAPKFSAHGLAQVLQESLGTSKILDITNPLLLIISYDTLTRQPIVFKSWREDTCSSNVPLWEACVCSASAPTVFPAHRLDRRINGTVQCATSDSITLCCQADPINNIYNNTKITITSGTAQGETRTIKNYQGAKRLAVIDSPWENIPDHTSGYSIKSIYSAIDGGVAANNPSSCAVAEAIRLGNKLEDISVLSVGTGQMTRLIPFEKAQGWGVLQWIEPLISILLDSSSIVHEYITNQIIQERVLRLQFKLDRELTGKRLSDDMDDASEENINNLIEAATVYIQQPTVQADLQKFLQ</sequence>
<comment type="caution">
    <text evidence="5">The sequence shown here is derived from an EMBL/GenBank/DDBJ whole genome shotgun (WGS) entry which is preliminary data.</text>
</comment>
<feature type="active site" description="Proton acceptor" evidence="3">
    <location>
        <position position="256"/>
    </location>
</feature>
<dbReference type="GO" id="GO:0047372">
    <property type="term" value="F:monoacylglycerol lipase activity"/>
    <property type="evidence" value="ECO:0007669"/>
    <property type="project" value="TreeGrafter"/>
</dbReference>
<keyword evidence="3" id="KW-0442">Lipid degradation</keyword>
<evidence type="ECO:0000259" key="4">
    <source>
        <dbReference type="PROSITE" id="PS51635"/>
    </source>
</evidence>
<dbReference type="Pfam" id="PF01734">
    <property type="entry name" value="Patatin"/>
    <property type="match status" value="1"/>
</dbReference>
<evidence type="ECO:0000256" key="2">
    <source>
        <dbReference type="ARBA" id="ARBA00023098"/>
    </source>
</evidence>
<evidence type="ECO:0000256" key="1">
    <source>
        <dbReference type="ARBA" id="ARBA00010240"/>
    </source>
</evidence>
<evidence type="ECO:0000313" key="6">
    <source>
        <dbReference type="Proteomes" id="UP001159387"/>
    </source>
</evidence>
<dbReference type="InterPro" id="IPR002641">
    <property type="entry name" value="PNPLA_dom"/>
</dbReference>
<feature type="active site" description="Nucleophile" evidence="3">
    <location>
        <position position="44"/>
    </location>
</feature>
<feature type="short sequence motif" description="GXSXG" evidence="3">
    <location>
        <begin position="42"/>
        <end position="46"/>
    </location>
</feature>
<dbReference type="GO" id="GO:0016042">
    <property type="term" value="P:lipid catabolic process"/>
    <property type="evidence" value="ECO:0007669"/>
    <property type="project" value="UniProtKB-UniRule"/>
</dbReference>
<dbReference type="PROSITE" id="PS51635">
    <property type="entry name" value="PNPLA"/>
    <property type="match status" value="1"/>
</dbReference>
<accession>A0AA43GWH7</accession>
<dbReference type="GO" id="GO:0004620">
    <property type="term" value="F:phospholipase activity"/>
    <property type="evidence" value="ECO:0007669"/>
    <property type="project" value="TreeGrafter"/>
</dbReference>
<dbReference type="Proteomes" id="UP001159387">
    <property type="component" value="Unassembled WGS sequence"/>
</dbReference>
<dbReference type="SUPFAM" id="SSF52151">
    <property type="entry name" value="FabD/lysophospholipase-like"/>
    <property type="match status" value="1"/>
</dbReference>
<protein>
    <submittedName>
        <fullName evidence="5">Patatin-like phospholipase family protein</fullName>
    </submittedName>
</protein>
<comment type="similarity">
    <text evidence="1">Belongs to the patatin family.</text>
</comment>
<keyword evidence="3" id="KW-0378">Hydrolase</keyword>
<feature type="domain" description="PNPLA" evidence="4">
    <location>
        <begin position="6"/>
        <end position="269"/>
    </location>
</feature>
<name>A0AA43GWH7_9CYAN</name>
<reference evidence="5 6" key="1">
    <citation type="journal article" date="2023" name="J. Phycol.">
        <title>Chrysosporum ovalisporum is synonymous with the true-branching cyanobacterium Umezakia natans (Nostocales/Aphanizomenonaceae).</title>
        <authorList>
            <person name="McGregor G.B."/>
            <person name="Sendall B.C."/>
            <person name="Niiyama Y."/>
            <person name="Tuji A."/>
            <person name="Willis A."/>
        </authorList>
    </citation>
    <scope>NUCLEOTIDE SEQUENCE [LARGE SCALE GENOMIC DNA]</scope>
    <source>
        <strain evidence="5 6">ANA360D</strain>
    </source>
</reference>
<feature type="short sequence motif" description="GXGXXG" evidence="3">
    <location>
        <begin position="10"/>
        <end position="15"/>
    </location>
</feature>
<proteinExistence type="inferred from homology"/>